<gene>
    <name evidence="1" type="ORF">AAF463_25125</name>
</gene>
<sequence>MKKVAFILVISCFGLSSCNEETKSKQWYMDNQSEMVAMFNECKAKGTDSINCRNARSAYFEVKQEKAPIADLN</sequence>
<name>A0AAU7U566_9GAMM</name>
<reference evidence="1" key="1">
    <citation type="submission" date="2024-06" db="EMBL/GenBank/DDBJ databases">
        <title>Multiomics insights into the TNT degradation mechanism by Pantoea sp. BJ2 isolated from an ammunition destruction site.</title>
        <authorList>
            <person name="Luo J."/>
        </authorList>
    </citation>
    <scope>NUCLEOTIDE SEQUENCE</scope>
    <source>
        <strain evidence="1">BJ2</strain>
        <plasmid evidence="1">plasmindC</plasmid>
    </source>
</reference>
<evidence type="ECO:0000313" key="1">
    <source>
        <dbReference type="EMBL" id="XBV47762.1"/>
    </source>
</evidence>
<dbReference type="RefSeq" id="WP_350262815.1">
    <property type="nucleotide sequence ID" value="NZ_CP158295.1"/>
</dbReference>
<dbReference type="EMBL" id="CP158295">
    <property type="protein sequence ID" value="XBV47762.1"/>
    <property type="molecule type" value="Genomic_DNA"/>
</dbReference>
<dbReference type="NCBIfam" id="NF033894">
    <property type="entry name" value="Eex_IncN"/>
    <property type="match status" value="1"/>
</dbReference>
<keyword evidence="1" id="KW-0449">Lipoprotein</keyword>
<dbReference type="InterPro" id="IPR047937">
    <property type="entry name" value="Eex_IncN-like"/>
</dbReference>
<keyword evidence="1" id="KW-0614">Plasmid</keyword>
<accession>A0AAU7U566</accession>
<dbReference type="AlphaFoldDB" id="A0AAU7U566"/>
<organism evidence="1">
    <name type="scientific">Pantoea sp. BJ2</name>
    <dbReference type="NCBI Taxonomy" id="3141322"/>
    <lineage>
        <taxon>Bacteria</taxon>
        <taxon>Pseudomonadati</taxon>
        <taxon>Pseudomonadota</taxon>
        <taxon>Gammaproteobacteria</taxon>
        <taxon>Enterobacterales</taxon>
        <taxon>Erwiniaceae</taxon>
        <taxon>Pantoea</taxon>
    </lineage>
</organism>
<dbReference type="PROSITE" id="PS51257">
    <property type="entry name" value="PROKAR_LIPOPROTEIN"/>
    <property type="match status" value="1"/>
</dbReference>
<geneLocation type="plasmid" evidence="1">
    <name>plasmindC</name>
</geneLocation>
<proteinExistence type="predicted"/>
<protein>
    <submittedName>
        <fullName evidence="1">EexN family lipoprotein</fullName>
    </submittedName>
</protein>